<dbReference type="Pfam" id="PF25183">
    <property type="entry name" value="OMP_b-brl_4"/>
    <property type="match status" value="1"/>
</dbReference>
<dbReference type="SUPFAM" id="SSF49464">
    <property type="entry name" value="Carboxypeptidase regulatory domain-like"/>
    <property type="match status" value="1"/>
</dbReference>
<keyword evidence="6" id="KW-0998">Cell outer membrane</keyword>
<evidence type="ECO:0000313" key="10">
    <source>
        <dbReference type="Proteomes" id="UP000584867"/>
    </source>
</evidence>
<evidence type="ECO:0000259" key="8">
    <source>
        <dbReference type="Pfam" id="PF25183"/>
    </source>
</evidence>
<dbReference type="InterPro" id="IPR008969">
    <property type="entry name" value="CarboxyPept-like_regulatory"/>
</dbReference>
<evidence type="ECO:0000256" key="3">
    <source>
        <dbReference type="ARBA" id="ARBA00022452"/>
    </source>
</evidence>
<dbReference type="InterPro" id="IPR037066">
    <property type="entry name" value="Plug_dom_sf"/>
</dbReference>
<dbReference type="GO" id="GO:0044718">
    <property type="term" value="P:siderophore transmembrane transport"/>
    <property type="evidence" value="ECO:0007669"/>
    <property type="project" value="TreeGrafter"/>
</dbReference>
<dbReference type="InterPro" id="IPR057601">
    <property type="entry name" value="Oar-like_b-barrel"/>
</dbReference>
<evidence type="ECO:0000256" key="5">
    <source>
        <dbReference type="ARBA" id="ARBA00023136"/>
    </source>
</evidence>
<dbReference type="EMBL" id="JACHIO010000009">
    <property type="protein sequence ID" value="MBB5064078.1"/>
    <property type="molecule type" value="Genomic_DNA"/>
</dbReference>
<dbReference type="Gene3D" id="2.170.130.10">
    <property type="entry name" value="TonB-dependent receptor, plug domain"/>
    <property type="match status" value="1"/>
</dbReference>
<reference evidence="9 10" key="1">
    <citation type="submission" date="2020-08" db="EMBL/GenBank/DDBJ databases">
        <title>Genomic Encyclopedia of Type Strains, Phase IV (KMG-V): Genome sequencing to study the core and pangenomes of soil and plant-associated prokaryotes.</title>
        <authorList>
            <person name="Whitman W."/>
        </authorList>
    </citation>
    <scope>NUCLEOTIDE SEQUENCE [LARGE SCALE GENOMIC DNA]</scope>
    <source>
        <strain evidence="9 10">X5P3</strain>
    </source>
</reference>
<gene>
    <name evidence="9" type="ORF">HDF15_002429</name>
</gene>
<dbReference type="GO" id="GO:0015344">
    <property type="term" value="F:siderophore uptake transmembrane transporter activity"/>
    <property type="evidence" value="ECO:0007669"/>
    <property type="project" value="TreeGrafter"/>
</dbReference>
<dbReference type="Proteomes" id="UP000584867">
    <property type="component" value="Unassembled WGS sequence"/>
</dbReference>
<feature type="chain" id="PRO_5031009987" description="TonB-dependent transporter Oar-like beta-barrel domain-containing protein" evidence="7">
    <location>
        <begin position="34"/>
        <end position="1190"/>
    </location>
</feature>
<keyword evidence="3" id="KW-1134">Transmembrane beta strand</keyword>
<accession>A0A7W7ZQR5</accession>
<evidence type="ECO:0000256" key="6">
    <source>
        <dbReference type="ARBA" id="ARBA00023237"/>
    </source>
</evidence>
<dbReference type="Gene3D" id="2.40.170.20">
    <property type="entry name" value="TonB-dependent receptor, beta-barrel domain"/>
    <property type="match status" value="1"/>
</dbReference>
<comment type="subcellular location">
    <subcellularLocation>
        <location evidence="1">Cell outer membrane</location>
        <topology evidence="1">Multi-pass membrane protein</topology>
    </subcellularLocation>
</comment>
<dbReference type="GO" id="GO:0009279">
    <property type="term" value="C:cell outer membrane"/>
    <property type="evidence" value="ECO:0007669"/>
    <property type="project" value="UniProtKB-SubCell"/>
</dbReference>
<dbReference type="PANTHER" id="PTHR30069:SF46">
    <property type="entry name" value="OAR PROTEIN"/>
    <property type="match status" value="1"/>
</dbReference>
<keyword evidence="4" id="KW-0812">Transmembrane</keyword>
<proteinExistence type="predicted"/>
<evidence type="ECO:0000256" key="1">
    <source>
        <dbReference type="ARBA" id="ARBA00004571"/>
    </source>
</evidence>
<organism evidence="9 10">
    <name type="scientific">Granulicella mallensis</name>
    <dbReference type="NCBI Taxonomy" id="940614"/>
    <lineage>
        <taxon>Bacteria</taxon>
        <taxon>Pseudomonadati</taxon>
        <taxon>Acidobacteriota</taxon>
        <taxon>Terriglobia</taxon>
        <taxon>Terriglobales</taxon>
        <taxon>Acidobacteriaceae</taxon>
        <taxon>Granulicella</taxon>
    </lineage>
</organism>
<dbReference type="PANTHER" id="PTHR30069">
    <property type="entry name" value="TONB-DEPENDENT OUTER MEMBRANE RECEPTOR"/>
    <property type="match status" value="1"/>
</dbReference>
<dbReference type="RefSeq" id="WP_184255689.1">
    <property type="nucleotide sequence ID" value="NZ_JACHIO010000009.1"/>
</dbReference>
<name>A0A7W7ZQR5_9BACT</name>
<comment type="caution">
    <text evidence="9">The sequence shown here is derived from an EMBL/GenBank/DDBJ whole genome shotgun (WGS) entry which is preliminary data.</text>
</comment>
<feature type="domain" description="TonB-dependent transporter Oar-like beta-barrel" evidence="8">
    <location>
        <begin position="256"/>
        <end position="1183"/>
    </location>
</feature>
<evidence type="ECO:0000256" key="2">
    <source>
        <dbReference type="ARBA" id="ARBA00022448"/>
    </source>
</evidence>
<keyword evidence="2" id="KW-0813">Transport</keyword>
<dbReference type="InterPro" id="IPR039426">
    <property type="entry name" value="TonB-dep_rcpt-like"/>
</dbReference>
<keyword evidence="7" id="KW-0732">Signal</keyword>
<protein>
    <recommendedName>
        <fullName evidence="8">TonB-dependent transporter Oar-like beta-barrel domain-containing protein</fullName>
    </recommendedName>
</protein>
<dbReference type="InterPro" id="IPR036942">
    <property type="entry name" value="Beta-barrel_TonB_sf"/>
</dbReference>
<feature type="signal peptide" evidence="7">
    <location>
        <begin position="1"/>
        <end position="33"/>
    </location>
</feature>
<dbReference type="SUPFAM" id="SSF56935">
    <property type="entry name" value="Porins"/>
    <property type="match status" value="1"/>
</dbReference>
<dbReference type="Pfam" id="PF13620">
    <property type="entry name" value="CarboxypepD_reg"/>
    <property type="match status" value="1"/>
</dbReference>
<sequence>MFKDFLDRSKKLLLYSALSAICLLSFTMPSAWAQVDQGSVTGTVTDQQGAAIPNASMTIKDLGTALELKTTTDQRGVYVFSPLKIGHYTITAAASGFQTTSITDFELQVSQRLGMNVTLRVGAATQTVDVSGSSIPLMQTEDGSSGHVFDSQTINNTPLASRNYVFLAQLTAGVNQGQQGSRNAASGDFSANGQRTEQNNFILDGVDNNSNLTDFLNGASFIVNPPPDALQEFKIQTSDYSAELGHSAGAVINASIKSGTNSFHGSAWEYFQNDALNTITGNNYFSRVSPELRYNQFGATFGGPIWKNKLFFFGDYQGLREITTSSSGQYTVPTDLMRQGNFSELLQASLTNHNNRQLYNAGGPAPGTNGTTNYLSCNGQVNVICPSQVDAVAQKLLAAFPEPNFGIQGQTYNNYIFNGHQAINTNQFDVRTDWNISSHDQAFARYSFENQPKFSPSPFGVLDGAGFGGSTVINQSRSFAFSETHEFSEKFINELRYGYNWNHSAFYQAGYNQTGLAESFGLGGLLSGPNLGGIPAFNVNNNNGISNFGASGYEPSNEHQNVWQINDNVTRIVGNHSLHFGVNIQSLRVATLQPNNGIGQISFSGKFTQDPNNQGTTGYGAADMLLNEMSSSALSNITTTNNIYWVRAGYFQDDWKATSQLTINAGLRYEYTTPARERNDQMGNFRPNVPVLNYNPAENITGGVYLLPTSTRSNPLPPNLLANFAKDGVVVQYTDNHYLVKPDYKNFAPRIGFAYSINDKTVVRGAYGIFYGALEGIGYSLNLGVNPPFAFNSNFNSAGCVYGNCPTNGQTLETGWSKVLATGIIQDAASPNLNGSDDVKTPYSQQYNLTVQRSFSSNLTATVGYVGSTTHHLQTPVDPNNQPLPVGPGDNSQAARPYPDLNYGSYIVYGSDANYNSLQTKLERRFSKGLQFAASYTLSHSLDDSRQPLSDASNGIDYRNARQLGLSYDYGSSYQDVRHRATLTGGYELPFGAGKQWMNHKGIANTLVGGWSANIAFSVQSGNPLSIQSSNNSTGGVGRANAVRIADPFKPGGVSDPVLGFGLPCATKTKTLQSWFNPCAFINPPVAIDPGQPVSAGQVSVSNNGGKAAYGPAGRTLVYSPGFNKTDLSLFKAFNLYRGMGFKIRGDIFNVFNVPGYGEPNNYPGSSTFGQITGLNFGGRTVQLSGNFYF</sequence>
<evidence type="ECO:0000256" key="4">
    <source>
        <dbReference type="ARBA" id="ARBA00022692"/>
    </source>
</evidence>
<dbReference type="Gene3D" id="2.60.40.1120">
    <property type="entry name" value="Carboxypeptidase-like, regulatory domain"/>
    <property type="match status" value="1"/>
</dbReference>
<keyword evidence="5" id="KW-0472">Membrane</keyword>
<evidence type="ECO:0000256" key="7">
    <source>
        <dbReference type="SAM" id="SignalP"/>
    </source>
</evidence>
<dbReference type="AlphaFoldDB" id="A0A7W7ZQR5"/>
<evidence type="ECO:0000313" key="9">
    <source>
        <dbReference type="EMBL" id="MBB5064078.1"/>
    </source>
</evidence>